<evidence type="ECO:0000256" key="3">
    <source>
        <dbReference type="SAM" id="SignalP"/>
    </source>
</evidence>
<organism evidence="4 5">
    <name type="scientific">Necator americanus</name>
    <name type="common">Human hookworm</name>
    <dbReference type="NCBI Taxonomy" id="51031"/>
    <lineage>
        <taxon>Eukaryota</taxon>
        <taxon>Metazoa</taxon>
        <taxon>Ecdysozoa</taxon>
        <taxon>Nematoda</taxon>
        <taxon>Chromadorea</taxon>
        <taxon>Rhabditida</taxon>
        <taxon>Rhabditina</taxon>
        <taxon>Rhabditomorpha</taxon>
        <taxon>Strongyloidea</taxon>
        <taxon>Ancylostomatidae</taxon>
        <taxon>Bunostominae</taxon>
        <taxon>Necator</taxon>
    </lineage>
</organism>
<feature type="signal peptide" evidence="3">
    <location>
        <begin position="1"/>
        <end position="18"/>
    </location>
</feature>
<dbReference type="PROSITE" id="PS50068">
    <property type="entry name" value="LDLRA_2"/>
    <property type="match status" value="1"/>
</dbReference>
<reference evidence="5" key="1">
    <citation type="journal article" date="2014" name="Nat. Genet.">
        <title>Genome of the human hookworm Necator americanus.</title>
        <authorList>
            <person name="Tang Y.T."/>
            <person name="Gao X."/>
            <person name="Rosa B.A."/>
            <person name="Abubucker S."/>
            <person name="Hallsworth-Pepin K."/>
            <person name="Martin J."/>
            <person name="Tyagi R."/>
            <person name="Heizer E."/>
            <person name="Zhang X."/>
            <person name="Bhonagiri-Palsikar V."/>
            <person name="Minx P."/>
            <person name="Warren W.C."/>
            <person name="Wang Q."/>
            <person name="Zhan B."/>
            <person name="Hotez P.J."/>
            <person name="Sternberg P.W."/>
            <person name="Dougall A."/>
            <person name="Gaze S.T."/>
            <person name="Mulvenna J."/>
            <person name="Sotillo J."/>
            <person name="Ranganathan S."/>
            <person name="Rabelo E.M."/>
            <person name="Wilson R.K."/>
            <person name="Felgner P.L."/>
            <person name="Bethony J."/>
            <person name="Hawdon J.M."/>
            <person name="Gasser R.B."/>
            <person name="Loukas A."/>
            <person name="Mitreva M."/>
        </authorList>
    </citation>
    <scope>NUCLEOTIDE SEQUENCE [LARGE SCALE GENOMIC DNA]</scope>
</reference>
<dbReference type="Gene3D" id="4.10.400.10">
    <property type="entry name" value="Low-density Lipoprotein Receptor"/>
    <property type="match status" value="1"/>
</dbReference>
<evidence type="ECO:0000256" key="1">
    <source>
        <dbReference type="ARBA" id="ARBA00023157"/>
    </source>
</evidence>
<proteinExistence type="predicted"/>
<keyword evidence="1" id="KW-1015">Disulfide bond</keyword>
<protein>
    <recommendedName>
        <fullName evidence="6">Low-density lipoprotein receptor domain class A</fullName>
    </recommendedName>
</protein>
<dbReference type="EMBL" id="KI657455">
    <property type="protein sequence ID" value="ETN87204.1"/>
    <property type="molecule type" value="Genomic_DNA"/>
</dbReference>
<dbReference type="SUPFAM" id="SSF57424">
    <property type="entry name" value="LDL receptor-like module"/>
    <property type="match status" value="2"/>
</dbReference>
<dbReference type="InterPro" id="IPR002172">
    <property type="entry name" value="LDrepeatLR_classA_rpt"/>
</dbReference>
<dbReference type="OrthoDB" id="10062665at2759"/>
<evidence type="ECO:0000313" key="5">
    <source>
        <dbReference type="Proteomes" id="UP000053676"/>
    </source>
</evidence>
<dbReference type="Proteomes" id="UP000053676">
    <property type="component" value="Unassembled WGS sequence"/>
</dbReference>
<keyword evidence="5" id="KW-1185">Reference proteome</keyword>
<name>W2TZU4_NECAM</name>
<dbReference type="AlphaFoldDB" id="W2TZU4"/>
<dbReference type="GO" id="GO:0043195">
    <property type="term" value="C:terminal bouton"/>
    <property type="evidence" value="ECO:0007669"/>
    <property type="project" value="TreeGrafter"/>
</dbReference>
<comment type="caution">
    <text evidence="2">Lacks conserved residue(s) required for the propagation of feature annotation.</text>
</comment>
<accession>W2TZU4</accession>
<feature type="chain" id="PRO_5004826484" description="Low-density lipoprotein receptor domain class A" evidence="3">
    <location>
        <begin position="19"/>
        <end position="145"/>
    </location>
</feature>
<dbReference type="PANTHER" id="PTHR21105:SF0">
    <property type="entry name" value="GH16255P"/>
    <property type="match status" value="1"/>
</dbReference>
<gene>
    <name evidence="4" type="ORF">NECAME_00063</name>
</gene>
<dbReference type="InterPro" id="IPR036055">
    <property type="entry name" value="LDL_receptor-like_sf"/>
</dbReference>
<sequence>MLTTTTLPLLYFVVPITAKLYRGGYYVKTDENMDRPECPDWYGQKYTTCPYPVNNRWKCIRHVDFCNGIADCTDSWDENPLFCQSRWNTKVQCPELFGQKQRSCLSESSDGPVKCIRWVDLCNGINDCPGGYDELLPNCVSEEEF</sequence>
<dbReference type="PANTHER" id="PTHR21105">
    <property type="entry name" value="GH16255P"/>
    <property type="match status" value="1"/>
</dbReference>
<evidence type="ECO:0008006" key="6">
    <source>
        <dbReference type="Google" id="ProtNLM"/>
    </source>
</evidence>
<keyword evidence="3" id="KW-0732">Signal</keyword>
<dbReference type="Gene3D" id="2.40.128.620">
    <property type="match status" value="1"/>
</dbReference>
<evidence type="ECO:0000256" key="2">
    <source>
        <dbReference type="PROSITE-ProRule" id="PRU00124"/>
    </source>
</evidence>
<dbReference type="GO" id="GO:0043410">
    <property type="term" value="P:positive regulation of MAPK cascade"/>
    <property type="evidence" value="ECO:0007669"/>
    <property type="project" value="TreeGrafter"/>
</dbReference>
<evidence type="ECO:0000313" key="4">
    <source>
        <dbReference type="EMBL" id="ETN87204.1"/>
    </source>
</evidence>
<dbReference type="KEGG" id="nai:NECAME_00063"/>
<dbReference type="PRINTS" id="PR00261">
    <property type="entry name" value="LDLRECEPTOR"/>
</dbReference>
<dbReference type="GO" id="GO:0030297">
    <property type="term" value="F:transmembrane receptor protein tyrosine kinase activator activity"/>
    <property type="evidence" value="ECO:0007669"/>
    <property type="project" value="TreeGrafter"/>
</dbReference>
<dbReference type="SMART" id="SM00192">
    <property type="entry name" value="LDLa"/>
    <property type="match status" value="2"/>
</dbReference>